<protein>
    <submittedName>
        <fullName evidence="2">Uncharacterized protein</fullName>
    </submittedName>
</protein>
<name>A0AAW2BF67_9ROSI</name>
<accession>A0AAW2BF67</accession>
<dbReference type="Proteomes" id="UP001459277">
    <property type="component" value="Unassembled WGS sequence"/>
</dbReference>
<feature type="compositionally biased region" description="Basic and acidic residues" evidence="1">
    <location>
        <begin position="55"/>
        <end position="65"/>
    </location>
</feature>
<evidence type="ECO:0000256" key="1">
    <source>
        <dbReference type="SAM" id="MobiDB-lite"/>
    </source>
</evidence>
<evidence type="ECO:0000313" key="2">
    <source>
        <dbReference type="EMBL" id="KAK9984203.1"/>
    </source>
</evidence>
<feature type="region of interest" description="Disordered" evidence="1">
    <location>
        <begin position="243"/>
        <end position="269"/>
    </location>
</feature>
<comment type="caution">
    <text evidence="2">The sequence shown here is derived from an EMBL/GenBank/DDBJ whole genome shotgun (WGS) entry which is preliminary data.</text>
</comment>
<keyword evidence="3" id="KW-1185">Reference proteome</keyword>
<reference evidence="2 3" key="1">
    <citation type="submission" date="2024-01" db="EMBL/GenBank/DDBJ databases">
        <title>A telomere-to-telomere, gap-free genome of sweet tea (Lithocarpus litseifolius).</title>
        <authorList>
            <person name="Zhou J."/>
        </authorList>
    </citation>
    <scope>NUCLEOTIDE SEQUENCE [LARGE SCALE GENOMIC DNA]</scope>
    <source>
        <strain evidence="2">Zhou-2022a</strain>
        <tissue evidence="2">Leaf</tissue>
    </source>
</reference>
<evidence type="ECO:0000313" key="3">
    <source>
        <dbReference type="Proteomes" id="UP001459277"/>
    </source>
</evidence>
<gene>
    <name evidence="2" type="ORF">SO802_033728</name>
</gene>
<feature type="region of interest" description="Disordered" evidence="1">
    <location>
        <begin position="38"/>
        <end position="73"/>
    </location>
</feature>
<dbReference type="AlphaFoldDB" id="A0AAW2BF67"/>
<sequence>MPLKAKSNETNESFDDEGSKMKSYIIRKFKKFMKNANSKGFDKDRKQSSFSQFKSQDRGKKDTKDSMNSTKGIFKEVDEEKDLVESKFKKMDKQDDIYTAYAKLYKVSEKHEKLYRLATKKLSDVELDRRELSTKVDEANQTIGALWFENNFLAERTKKLEAELFQDRAQLERTSSAKLDEMLSFQKAVFDKTSLGYDFSSPNIASSSTTVFISPADIVNFENNEFKTETTIEKLDKCKSISGAPSKLEKKETRNPRTKKVNNKNSQPNKLHLCHHYGASGHTRPNCYKWLVTQ</sequence>
<proteinExistence type="predicted"/>
<organism evidence="2 3">
    <name type="scientific">Lithocarpus litseifolius</name>
    <dbReference type="NCBI Taxonomy" id="425828"/>
    <lineage>
        <taxon>Eukaryota</taxon>
        <taxon>Viridiplantae</taxon>
        <taxon>Streptophyta</taxon>
        <taxon>Embryophyta</taxon>
        <taxon>Tracheophyta</taxon>
        <taxon>Spermatophyta</taxon>
        <taxon>Magnoliopsida</taxon>
        <taxon>eudicotyledons</taxon>
        <taxon>Gunneridae</taxon>
        <taxon>Pentapetalae</taxon>
        <taxon>rosids</taxon>
        <taxon>fabids</taxon>
        <taxon>Fagales</taxon>
        <taxon>Fagaceae</taxon>
        <taxon>Lithocarpus</taxon>
    </lineage>
</organism>
<dbReference type="EMBL" id="JAZDWU010000012">
    <property type="protein sequence ID" value="KAK9984203.1"/>
    <property type="molecule type" value="Genomic_DNA"/>
</dbReference>